<name>A0AAN9N015_PHACN</name>
<keyword evidence="2" id="KW-0378">Hydrolase</keyword>
<dbReference type="Proteomes" id="UP001374584">
    <property type="component" value="Unassembled WGS sequence"/>
</dbReference>
<dbReference type="Pfam" id="PF07859">
    <property type="entry name" value="Abhydrolase_3"/>
    <property type="match status" value="1"/>
</dbReference>
<evidence type="ECO:0000256" key="3">
    <source>
        <dbReference type="SAM" id="SignalP"/>
    </source>
</evidence>
<evidence type="ECO:0000256" key="1">
    <source>
        <dbReference type="ARBA" id="ARBA00010515"/>
    </source>
</evidence>
<protein>
    <recommendedName>
        <fullName evidence="4">Alpha/beta hydrolase fold-3 domain-containing protein</fullName>
    </recommendedName>
</protein>
<evidence type="ECO:0000313" key="6">
    <source>
        <dbReference type="Proteomes" id="UP001374584"/>
    </source>
</evidence>
<comment type="caution">
    <text evidence="5">The sequence shown here is derived from an EMBL/GenBank/DDBJ whole genome shotgun (WGS) entry which is preliminary data.</text>
</comment>
<comment type="similarity">
    <text evidence="1">Belongs to the 'GDXG' lipolytic enzyme family.</text>
</comment>
<dbReference type="GO" id="GO:0052689">
    <property type="term" value="F:carboxylic ester hydrolase activity"/>
    <property type="evidence" value="ECO:0007669"/>
    <property type="project" value="TreeGrafter"/>
</dbReference>
<organism evidence="5 6">
    <name type="scientific">Phaseolus coccineus</name>
    <name type="common">Scarlet runner bean</name>
    <name type="synonym">Phaseolus multiflorus</name>
    <dbReference type="NCBI Taxonomy" id="3886"/>
    <lineage>
        <taxon>Eukaryota</taxon>
        <taxon>Viridiplantae</taxon>
        <taxon>Streptophyta</taxon>
        <taxon>Embryophyta</taxon>
        <taxon>Tracheophyta</taxon>
        <taxon>Spermatophyta</taxon>
        <taxon>Magnoliopsida</taxon>
        <taxon>eudicotyledons</taxon>
        <taxon>Gunneridae</taxon>
        <taxon>Pentapetalae</taxon>
        <taxon>rosids</taxon>
        <taxon>fabids</taxon>
        <taxon>Fabales</taxon>
        <taxon>Fabaceae</taxon>
        <taxon>Papilionoideae</taxon>
        <taxon>50 kb inversion clade</taxon>
        <taxon>NPAAA clade</taxon>
        <taxon>indigoferoid/millettioid clade</taxon>
        <taxon>Phaseoleae</taxon>
        <taxon>Phaseolus</taxon>
    </lineage>
</organism>
<sequence length="332" mass="37367">MATTKPPLPWKIRLTIFLLSVVSDASRRSNNTINRRLFKLVDRHTPPNSTVVNGVYSSDVTVDPSRNLWFRLFIPSTSSAISAASLPVLIYFHGGGFTFFSAASTVFDVVCRLYCRSLNAVVVSVEYRLAPEHRYPSQYDDGHDVLKFLDQNVTVLPNIADVSKCFLAGDSAGANLAHHVAVRVCKEKLQTLKVIGMVSVQPFFGGEERTGSEMRLNRALVVSVERTDWLWKVLLPNGSDRDHEAVNVSGPNAVDISGLDYPNTIVFMGGFDPLRDWQRKYYEWLCKSGKDAELIDYPNATHAFYLFPELPHTRLFFSRLKEFVTKQISNVN</sequence>
<dbReference type="InterPro" id="IPR002168">
    <property type="entry name" value="Lipase_GDXG_HIS_AS"/>
</dbReference>
<dbReference type="Gene3D" id="3.40.50.1820">
    <property type="entry name" value="alpha/beta hydrolase"/>
    <property type="match status" value="1"/>
</dbReference>
<evidence type="ECO:0000256" key="2">
    <source>
        <dbReference type="ARBA" id="ARBA00022801"/>
    </source>
</evidence>
<feature type="chain" id="PRO_5043036073" description="Alpha/beta hydrolase fold-3 domain-containing protein" evidence="3">
    <location>
        <begin position="26"/>
        <end position="332"/>
    </location>
</feature>
<dbReference type="InterPro" id="IPR029058">
    <property type="entry name" value="AB_hydrolase_fold"/>
</dbReference>
<dbReference type="SUPFAM" id="SSF53474">
    <property type="entry name" value="alpha/beta-Hydrolases"/>
    <property type="match status" value="1"/>
</dbReference>
<feature type="signal peptide" evidence="3">
    <location>
        <begin position="1"/>
        <end position="25"/>
    </location>
</feature>
<dbReference type="PROSITE" id="PS01173">
    <property type="entry name" value="LIPASE_GDXG_HIS"/>
    <property type="match status" value="1"/>
</dbReference>
<dbReference type="PANTHER" id="PTHR23024">
    <property type="entry name" value="ARYLACETAMIDE DEACETYLASE"/>
    <property type="match status" value="1"/>
</dbReference>
<dbReference type="InterPro" id="IPR050466">
    <property type="entry name" value="Carboxylest/Gibb_receptor"/>
</dbReference>
<evidence type="ECO:0000259" key="4">
    <source>
        <dbReference type="Pfam" id="PF07859"/>
    </source>
</evidence>
<keyword evidence="6" id="KW-1185">Reference proteome</keyword>
<reference evidence="5 6" key="1">
    <citation type="submission" date="2024-01" db="EMBL/GenBank/DDBJ databases">
        <title>The genomes of 5 underutilized Papilionoideae crops provide insights into root nodulation and disease resistanc.</title>
        <authorList>
            <person name="Jiang F."/>
        </authorList>
    </citation>
    <scope>NUCLEOTIDE SEQUENCE [LARGE SCALE GENOMIC DNA]</scope>
    <source>
        <strain evidence="5">JINMINGXINNONG_FW02</strain>
        <tissue evidence="5">Leaves</tissue>
    </source>
</reference>
<gene>
    <name evidence="5" type="ORF">VNO80_12713</name>
</gene>
<dbReference type="EMBL" id="JAYMYR010000005">
    <property type="protein sequence ID" value="KAK7364215.1"/>
    <property type="molecule type" value="Genomic_DNA"/>
</dbReference>
<proteinExistence type="inferred from homology"/>
<dbReference type="GO" id="GO:0009860">
    <property type="term" value="P:pollen tube growth"/>
    <property type="evidence" value="ECO:0007669"/>
    <property type="project" value="TreeGrafter"/>
</dbReference>
<dbReference type="PANTHER" id="PTHR23024:SF653">
    <property type="entry name" value="CARBOXYLESTERASE"/>
    <property type="match status" value="1"/>
</dbReference>
<evidence type="ECO:0000313" key="5">
    <source>
        <dbReference type="EMBL" id="KAK7364215.1"/>
    </source>
</evidence>
<dbReference type="InterPro" id="IPR013094">
    <property type="entry name" value="AB_hydrolase_3"/>
</dbReference>
<accession>A0AAN9N015</accession>
<dbReference type="AlphaFoldDB" id="A0AAN9N015"/>
<keyword evidence="3" id="KW-0732">Signal</keyword>
<feature type="domain" description="Alpha/beta hydrolase fold-3" evidence="4">
    <location>
        <begin position="89"/>
        <end position="305"/>
    </location>
</feature>